<sequence>MYHFSSRSNVETVRLSQRNSIPNQIGQYLKNFQIEAIRFMHALLVKQEFCIYNDESGLGKQAATAVLLSVIASNRKTLIVIQNDEIHLTGWAFHLNVLSTLHVKFIKDEQDFTHSPHNVYIITWGILRTIDDVNNHKFDYIVLDNRGEMLNNNFCTSVLLKHFKGRTNLVISSVDVTGNLKLLHNILLLGGCLEPQHLAYKHFEAKFKLPQSMHASCKSVDLDKYFRERQRLSDYCKNFRLRRYCHQFEEELPLVLQDHYKINLKLWRDRQRASNPDDDNAMSQNRMQNAITTQELFEDFCRQRQNQNKKQGINLTEEQVICIENDAQIITDSSSEDLVNMSPLLIESDSDNDVVTEIPNTADIGQEEIVDITNDDQDDNNANNETINYCVKKKKRNELQGLIENITEKYKVSLDFTDNDVNRICRRNTRRTTNNRQVCSKSSRETRRSVGNTGNNCNCDPNQERSNLQENVVRSSNSTDLKNSVPKIKKNDVLQKKTSLTAKTKEKKSQNLVGADRRETRAFGKRLTRSASTALSMNHVSLESDRSSKHKKKIGVKNSSRKKPKINDAIEKSEKDTQTTLFINNSDSNDCGNMQCAQKLSDSSIFDNFINCSEKKEESLLGRSTEIINTPILSTDALSGSEVIFVPSEKTNASETNKNLEQGNTLGSSCDGFSLSSSSCCKDAISRRTKALKPKRMHNHALTSTNRVQTCSELKTKGVHCKDNKCADLFDINRDTANIRYKKTHFNTHRQVQEQSEQTQAGITTKKMMQSRQPVKERSCLVILEKMFNINKTPRSAILDDIITEPLDKVNEIDSFDMLPPEDVFEISDSDTFGSFIRVHLNGDISTMQSNIQRNQSAQPNKITNYLINGNGSKDNTNDGPDNVNRQNVRIAETNYSPSKPPQQLSSALGSTLKKSPKVKVQAQATKLTKWFLKHATGEQPQHVNNVQLDHLTVNDNDIIKTPSAKKQIKRRRLDLNFKN</sequence>
<evidence type="ECO:0000313" key="2">
    <source>
        <dbReference type="Proteomes" id="UP000092443"/>
    </source>
</evidence>
<dbReference type="Gene3D" id="3.40.50.10810">
    <property type="entry name" value="Tandem AAA-ATPase domain"/>
    <property type="match status" value="1"/>
</dbReference>
<evidence type="ECO:0000256" key="1">
    <source>
        <dbReference type="SAM" id="MobiDB-lite"/>
    </source>
</evidence>
<feature type="region of interest" description="Disordered" evidence="1">
    <location>
        <begin position="529"/>
        <end position="573"/>
    </location>
</feature>
<feature type="region of interest" description="Disordered" evidence="1">
    <location>
        <begin position="894"/>
        <end position="914"/>
    </location>
</feature>
<dbReference type="InterPro" id="IPR027417">
    <property type="entry name" value="P-loop_NTPase"/>
</dbReference>
<evidence type="ECO:0000313" key="3">
    <source>
        <dbReference type="RefSeq" id="XP_037880636.1"/>
    </source>
</evidence>
<dbReference type="PANTHER" id="PTHR45629:SF7">
    <property type="entry name" value="DNA EXCISION REPAIR PROTEIN ERCC-6-RELATED"/>
    <property type="match status" value="1"/>
</dbReference>
<feature type="region of interest" description="Disordered" evidence="1">
    <location>
        <begin position="432"/>
        <end position="514"/>
    </location>
</feature>
<proteinExistence type="predicted"/>
<dbReference type="SUPFAM" id="SSF52540">
    <property type="entry name" value="P-loop containing nucleoside triphosphate hydrolases"/>
    <property type="match status" value="1"/>
</dbReference>
<protein>
    <submittedName>
        <fullName evidence="3">Protein suppressor of underreplication isoform X1</fullName>
    </submittedName>
</protein>
<feature type="compositionally biased region" description="Basic residues" evidence="1">
    <location>
        <begin position="548"/>
        <end position="564"/>
    </location>
</feature>
<dbReference type="PANTHER" id="PTHR45629">
    <property type="entry name" value="SNF2/RAD54 FAMILY MEMBER"/>
    <property type="match status" value="1"/>
</dbReference>
<dbReference type="AlphaFoldDB" id="A0A8U0W6A6"/>
<dbReference type="Proteomes" id="UP000092443">
    <property type="component" value="Unplaced"/>
</dbReference>
<dbReference type="InterPro" id="IPR038718">
    <property type="entry name" value="SNF2-like_sf"/>
</dbReference>
<feature type="compositionally biased region" description="Polar residues" evidence="1">
    <location>
        <begin position="449"/>
        <end position="482"/>
    </location>
</feature>
<dbReference type="InterPro" id="IPR050496">
    <property type="entry name" value="SNF2_RAD54_helicase_repair"/>
</dbReference>
<keyword evidence="2" id="KW-1185">Reference proteome</keyword>
<dbReference type="KEGG" id="gfs:119632035"/>
<gene>
    <name evidence="3" type="primary">LOC119632035</name>
</gene>
<name>A0A8U0W6A6_9MUSC</name>
<dbReference type="GeneID" id="119632035"/>
<organism evidence="2 3">
    <name type="scientific">Glossina fuscipes</name>
    <dbReference type="NCBI Taxonomy" id="7396"/>
    <lineage>
        <taxon>Eukaryota</taxon>
        <taxon>Metazoa</taxon>
        <taxon>Ecdysozoa</taxon>
        <taxon>Arthropoda</taxon>
        <taxon>Hexapoda</taxon>
        <taxon>Insecta</taxon>
        <taxon>Pterygota</taxon>
        <taxon>Neoptera</taxon>
        <taxon>Endopterygota</taxon>
        <taxon>Diptera</taxon>
        <taxon>Brachycera</taxon>
        <taxon>Muscomorpha</taxon>
        <taxon>Hippoboscoidea</taxon>
        <taxon>Glossinidae</taxon>
        <taxon>Glossina</taxon>
    </lineage>
</organism>
<feature type="compositionally biased region" description="Polar residues" evidence="1">
    <location>
        <begin position="529"/>
        <end position="541"/>
    </location>
</feature>
<reference evidence="3" key="1">
    <citation type="submission" date="2025-08" db="UniProtKB">
        <authorList>
            <consortium name="RefSeq"/>
        </authorList>
    </citation>
    <scope>IDENTIFICATION</scope>
    <source>
        <tissue evidence="3">Whole body pupa</tissue>
    </source>
</reference>
<accession>A0A8U0W6A6</accession>
<feature type="compositionally biased region" description="Basic and acidic residues" evidence="1">
    <location>
        <begin position="503"/>
        <end position="514"/>
    </location>
</feature>
<dbReference type="RefSeq" id="XP_037880636.1">
    <property type="nucleotide sequence ID" value="XM_038024708.1"/>
</dbReference>